<evidence type="ECO:0000313" key="1">
    <source>
        <dbReference type="EMBL" id="WHZ59986.1"/>
    </source>
</evidence>
<sequence length="183" mass="20301">MQEELVQILENYSSMAITISILINIIVSIAGVVPSVFVTAANLTFFGFWQGTLLSFIGETLGALIAFYLYRKGFKRLSHEKLKEYPRVNSLMHIEGFDAFLLILSLRIMPFIPSGIVTFFSAIGSVSVIVFFLGSTIGKLPALLMESYAVYQVTTVSVQGKIIMSLAACYGVFICYKNIKKKK</sequence>
<keyword evidence="2" id="KW-1185">Reference proteome</keyword>
<organism evidence="1 2">
    <name type="scientific">Metabacillus hrfriensis</name>
    <dbReference type="NCBI Taxonomy" id="3048891"/>
    <lineage>
        <taxon>Bacteria</taxon>
        <taxon>Bacillati</taxon>
        <taxon>Bacillota</taxon>
        <taxon>Bacilli</taxon>
        <taxon>Bacillales</taxon>
        <taxon>Bacillaceae</taxon>
        <taxon>Metabacillus</taxon>
    </lineage>
</organism>
<dbReference type="Proteomes" id="UP001226091">
    <property type="component" value="Chromosome"/>
</dbReference>
<evidence type="ECO:0000313" key="2">
    <source>
        <dbReference type="Proteomes" id="UP001226091"/>
    </source>
</evidence>
<name>A0ACD4RHY1_9BACI</name>
<gene>
    <name evidence="1" type="ORF">QLQ22_11915</name>
</gene>
<dbReference type="EMBL" id="CP126116">
    <property type="protein sequence ID" value="WHZ59986.1"/>
    <property type="molecule type" value="Genomic_DNA"/>
</dbReference>
<reference evidence="2" key="1">
    <citation type="journal article" date="2025" name="Aquaculture">
        <title>Assessment of the bioflocculant production and safety properties of Metabacillus hrfriensis sp. nov. based on phenotypic and whole-genome sequencing analysis.</title>
        <authorList>
            <person name="Zhang R."/>
            <person name="Zhao Z."/>
            <person name="Luo L."/>
            <person name="Wang S."/>
            <person name="Guo K."/>
            <person name="Xu W."/>
        </authorList>
    </citation>
    <scope>NUCLEOTIDE SEQUENCE [LARGE SCALE GENOMIC DNA]</scope>
    <source>
        <strain evidence="2">CT-WN-B3</strain>
    </source>
</reference>
<accession>A0ACD4RHY1</accession>
<proteinExistence type="predicted"/>
<protein>
    <submittedName>
        <fullName evidence="1">VTT domain-containing protein</fullName>
    </submittedName>
</protein>